<comment type="caution">
    <text evidence="12">The sequence shown here is derived from an EMBL/GenBank/DDBJ whole genome shotgun (WGS) entry which is preliminary data.</text>
</comment>
<comment type="function">
    <text evidence="10">Pyrophosphatase that catalyzes the hydrolysis of nucleoside triphosphates to their monophosphate derivatives, with a high preference for the non-canonical purine nucleotides XTP (xanthosine triphosphate), dITP (deoxyinosine triphosphate) and ITP. Seems to function as a house-cleaning enzyme that removes non-canonical purine nucleotides from the nucleotide pool, thus preventing their incorporation into DNA/RNA and avoiding chromosomal lesions.</text>
</comment>
<dbReference type="FunFam" id="3.90.950.10:FF:000001">
    <property type="entry name" value="dITP/XTP pyrophosphatase"/>
    <property type="match status" value="1"/>
</dbReference>
<evidence type="ECO:0000313" key="13">
    <source>
        <dbReference type="Proteomes" id="UP000237752"/>
    </source>
</evidence>
<evidence type="ECO:0000256" key="8">
    <source>
        <dbReference type="ARBA" id="ARBA00051875"/>
    </source>
</evidence>
<dbReference type="PANTHER" id="PTHR11067:SF9">
    <property type="entry name" value="INOSINE TRIPHOSPHATE PYROPHOSPHATASE"/>
    <property type="match status" value="1"/>
</dbReference>
<evidence type="ECO:0000256" key="5">
    <source>
        <dbReference type="ARBA" id="ARBA00022801"/>
    </source>
</evidence>
<feature type="binding site" evidence="10">
    <location>
        <position position="72"/>
    </location>
    <ligand>
        <name>substrate</name>
    </ligand>
</feature>
<dbReference type="EMBL" id="PVUE01000030">
    <property type="protein sequence ID" value="PRZ30499.1"/>
    <property type="molecule type" value="Genomic_DNA"/>
</dbReference>
<feature type="binding site" evidence="10">
    <location>
        <position position="180"/>
    </location>
    <ligand>
        <name>substrate</name>
    </ligand>
</feature>
<comment type="caution">
    <text evidence="10">Lacks conserved residue(s) required for the propagation of feature annotation.</text>
</comment>
<dbReference type="GO" id="GO:0000166">
    <property type="term" value="F:nucleotide binding"/>
    <property type="evidence" value="ECO:0007669"/>
    <property type="project" value="UniProtKB-KW"/>
</dbReference>
<dbReference type="RefSeq" id="WP_106351089.1">
    <property type="nucleotide sequence ID" value="NZ_PVUE01000030.1"/>
</dbReference>
<evidence type="ECO:0000256" key="7">
    <source>
        <dbReference type="ARBA" id="ARBA00023080"/>
    </source>
</evidence>
<evidence type="ECO:0000256" key="3">
    <source>
        <dbReference type="ARBA" id="ARBA00022723"/>
    </source>
</evidence>
<keyword evidence="3 10" id="KW-0479">Metal-binding</keyword>
<comment type="catalytic activity">
    <reaction evidence="10">
        <text>ITP + H2O = IMP + diphosphate + H(+)</text>
        <dbReference type="Rhea" id="RHEA:29399"/>
        <dbReference type="ChEBI" id="CHEBI:15377"/>
        <dbReference type="ChEBI" id="CHEBI:15378"/>
        <dbReference type="ChEBI" id="CHEBI:33019"/>
        <dbReference type="ChEBI" id="CHEBI:58053"/>
        <dbReference type="ChEBI" id="CHEBI:61402"/>
        <dbReference type="EC" id="3.6.1.66"/>
    </reaction>
</comment>
<evidence type="ECO:0000313" key="12">
    <source>
        <dbReference type="EMBL" id="PRZ30499.1"/>
    </source>
</evidence>
<accession>A0A2T0Z2B1</accession>
<dbReference type="Proteomes" id="UP000237752">
    <property type="component" value="Unassembled WGS sequence"/>
</dbReference>
<dbReference type="AlphaFoldDB" id="A0A2T0Z2B1"/>
<dbReference type="GO" id="GO:0035870">
    <property type="term" value="F:dITP diphosphatase activity"/>
    <property type="evidence" value="ECO:0007669"/>
    <property type="project" value="UniProtKB-UniRule"/>
</dbReference>
<feature type="binding site" evidence="10">
    <location>
        <begin position="8"/>
        <end position="13"/>
    </location>
    <ligand>
        <name>substrate</name>
    </ligand>
</feature>
<protein>
    <recommendedName>
        <fullName evidence="10">dITP/XTP pyrophosphatase</fullName>
        <ecNumber evidence="10">3.6.1.66</ecNumber>
    </recommendedName>
    <alternativeName>
        <fullName evidence="10">Non-canonical purine NTP pyrophosphatase</fullName>
    </alternativeName>
    <alternativeName>
        <fullName evidence="10">Non-standard purine NTP pyrophosphatase</fullName>
    </alternativeName>
    <alternativeName>
        <fullName evidence="10">Nucleoside-triphosphate diphosphatase</fullName>
    </alternativeName>
    <alternativeName>
        <fullName evidence="10">Nucleoside-triphosphate pyrophosphatase</fullName>
        <shortName evidence="10">NTPase</shortName>
    </alternativeName>
</protein>
<dbReference type="Pfam" id="PF01725">
    <property type="entry name" value="Ham1p_like"/>
    <property type="match status" value="1"/>
</dbReference>
<dbReference type="OrthoDB" id="9807456at2"/>
<name>A0A2T0Z2B1_9ACTN</name>
<evidence type="ECO:0000256" key="10">
    <source>
        <dbReference type="HAMAP-Rule" id="MF_01405"/>
    </source>
</evidence>
<dbReference type="GO" id="GO:0009117">
    <property type="term" value="P:nucleotide metabolic process"/>
    <property type="evidence" value="ECO:0007669"/>
    <property type="project" value="UniProtKB-KW"/>
</dbReference>
<evidence type="ECO:0000256" key="11">
    <source>
        <dbReference type="RuleBase" id="RU003781"/>
    </source>
</evidence>
<dbReference type="GO" id="GO:0005829">
    <property type="term" value="C:cytosol"/>
    <property type="evidence" value="ECO:0007669"/>
    <property type="project" value="TreeGrafter"/>
</dbReference>
<dbReference type="GO" id="GO:0017111">
    <property type="term" value="F:ribonucleoside triphosphate phosphatase activity"/>
    <property type="evidence" value="ECO:0007669"/>
    <property type="project" value="InterPro"/>
</dbReference>
<gene>
    <name evidence="12" type="ORF">CLV47_13013</name>
</gene>
<comment type="catalytic activity">
    <reaction evidence="8 10">
        <text>dITP + H2O = dIMP + diphosphate + H(+)</text>
        <dbReference type="Rhea" id="RHEA:28342"/>
        <dbReference type="ChEBI" id="CHEBI:15377"/>
        <dbReference type="ChEBI" id="CHEBI:15378"/>
        <dbReference type="ChEBI" id="CHEBI:33019"/>
        <dbReference type="ChEBI" id="CHEBI:61194"/>
        <dbReference type="ChEBI" id="CHEBI:61382"/>
        <dbReference type="EC" id="3.6.1.66"/>
    </reaction>
</comment>
<dbReference type="InterPro" id="IPR020922">
    <property type="entry name" value="dITP/XTP_pyrophosphatase"/>
</dbReference>
<comment type="cofactor">
    <cofactor evidence="10">
        <name>Mg(2+)</name>
        <dbReference type="ChEBI" id="CHEBI:18420"/>
    </cofactor>
    <text evidence="10">Binds 1 Mg(2+) ion per subunit.</text>
</comment>
<comment type="subunit">
    <text evidence="2 10">Homodimer.</text>
</comment>
<dbReference type="GO" id="GO:0009146">
    <property type="term" value="P:purine nucleoside triphosphate catabolic process"/>
    <property type="evidence" value="ECO:0007669"/>
    <property type="project" value="UniProtKB-UniRule"/>
</dbReference>
<dbReference type="HAMAP" id="MF_01405">
    <property type="entry name" value="Non_canon_purine_NTPase"/>
    <property type="match status" value="1"/>
</dbReference>
<dbReference type="SUPFAM" id="SSF52972">
    <property type="entry name" value="ITPase-like"/>
    <property type="match status" value="1"/>
</dbReference>
<comment type="catalytic activity">
    <reaction evidence="9 10">
        <text>XTP + H2O = XMP + diphosphate + H(+)</text>
        <dbReference type="Rhea" id="RHEA:28610"/>
        <dbReference type="ChEBI" id="CHEBI:15377"/>
        <dbReference type="ChEBI" id="CHEBI:15378"/>
        <dbReference type="ChEBI" id="CHEBI:33019"/>
        <dbReference type="ChEBI" id="CHEBI:57464"/>
        <dbReference type="ChEBI" id="CHEBI:61314"/>
        <dbReference type="EC" id="3.6.1.66"/>
    </reaction>
</comment>
<evidence type="ECO:0000256" key="4">
    <source>
        <dbReference type="ARBA" id="ARBA00022741"/>
    </source>
</evidence>
<dbReference type="InterPro" id="IPR002637">
    <property type="entry name" value="RdgB/HAM1"/>
</dbReference>
<feature type="active site" description="Proton acceptor" evidence="10">
    <location>
        <position position="71"/>
    </location>
</feature>
<evidence type="ECO:0000256" key="2">
    <source>
        <dbReference type="ARBA" id="ARBA00011738"/>
    </source>
</evidence>
<keyword evidence="5 10" id="KW-0378">Hydrolase</keyword>
<evidence type="ECO:0000256" key="6">
    <source>
        <dbReference type="ARBA" id="ARBA00022842"/>
    </source>
</evidence>
<dbReference type="GO" id="GO:0046872">
    <property type="term" value="F:metal ion binding"/>
    <property type="evidence" value="ECO:0007669"/>
    <property type="project" value="UniProtKB-KW"/>
</dbReference>
<dbReference type="NCBIfam" id="TIGR00042">
    <property type="entry name" value="RdgB/HAM1 family non-canonical purine NTP pyrophosphatase"/>
    <property type="match status" value="1"/>
</dbReference>
<dbReference type="Gene3D" id="3.90.950.10">
    <property type="match status" value="1"/>
</dbReference>
<keyword evidence="6 10" id="KW-0460">Magnesium</keyword>
<dbReference type="GO" id="GO:0036220">
    <property type="term" value="F:ITP diphosphatase activity"/>
    <property type="evidence" value="ECO:0007669"/>
    <property type="project" value="UniProtKB-UniRule"/>
</dbReference>
<evidence type="ECO:0000256" key="9">
    <source>
        <dbReference type="ARBA" id="ARBA00052017"/>
    </source>
</evidence>
<evidence type="ECO:0000256" key="1">
    <source>
        <dbReference type="ARBA" id="ARBA00008023"/>
    </source>
</evidence>
<reference evidence="12 13" key="1">
    <citation type="submission" date="2018-03" db="EMBL/GenBank/DDBJ databases">
        <title>Genomic Encyclopedia of Archaeal and Bacterial Type Strains, Phase II (KMG-II): from individual species to whole genera.</title>
        <authorList>
            <person name="Goeker M."/>
        </authorList>
    </citation>
    <scope>NUCLEOTIDE SEQUENCE [LARGE SCALE GENOMIC DNA]</scope>
    <source>
        <strain evidence="12 13">DSM 100065</strain>
    </source>
</reference>
<comment type="similarity">
    <text evidence="1 10 11">Belongs to the HAM1 NTPase family.</text>
</comment>
<feature type="binding site" evidence="10">
    <location>
        <position position="71"/>
    </location>
    <ligand>
        <name>Mg(2+)</name>
        <dbReference type="ChEBI" id="CHEBI:18420"/>
    </ligand>
</feature>
<feature type="binding site" evidence="10">
    <location>
        <begin position="185"/>
        <end position="186"/>
    </location>
    <ligand>
        <name>substrate</name>
    </ligand>
</feature>
<sequence length="201" mass="21809">MSTILLATRNKKKLVEMRRIMAQATGVEIIGLDDVPTYDEAPEDGATFEDNALLKAREAVAHTGFPAIADDSGLCVDAMSGMPGIFSARWSGRHGDDEGNLRLLLAQLHDVPDERRTGAFVCAAAYVGADGREVVIRDQMPGRIIREPRGAGGFGYDPIFVPDQDGAEVLTAAELSPDAKDRLSHRGKAMRRLAETLQEYL</sequence>
<organism evidence="12 13">
    <name type="scientific">Antricoccus suffuscus</name>
    <dbReference type="NCBI Taxonomy" id="1629062"/>
    <lineage>
        <taxon>Bacteria</taxon>
        <taxon>Bacillati</taxon>
        <taxon>Actinomycetota</taxon>
        <taxon>Actinomycetes</taxon>
        <taxon>Geodermatophilales</taxon>
        <taxon>Antricoccaceae</taxon>
        <taxon>Antricoccus</taxon>
    </lineage>
</organism>
<dbReference type="InterPro" id="IPR029001">
    <property type="entry name" value="ITPase-like_fam"/>
</dbReference>
<keyword evidence="7 10" id="KW-0546">Nucleotide metabolism</keyword>
<dbReference type="EC" id="3.6.1.66" evidence="10"/>
<dbReference type="GO" id="GO:0036222">
    <property type="term" value="F:XTP diphosphatase activity"/>
    <property type="evidence" value="ECO:0007669"/>
    <property type="project" value="UniProtKB-UniRule"/>
</dbReference>
<dbReference type="PANTHER" id="PTHR11067">
    <property type="entry name" value="INOSINE TRIPHOSPHATE PYROPHOSPHATASE/HAM1 PROTEIN"/>
    <property type="match status" value="1"/>
</dbReference>
<feature type="binding site" evidence="10">
    <location>
        <begin position="154"/>
        <end position="157"/>
    </location>
    <ligand>
        <name>substrate</name>
    </ligand>
</feature>
<keyword evidence="4 10" id="KW-0547">Nucleotide-binding</keyword>
<proteinExistence type="inferred from homology"/>
<dbReference type="CDD" id="cd00515">
    <property type="entry name" value="HAM1"/>
    <property type="match status" value="1"/>
</dbReference>
<keyword evidence="13" id="KW-1185">Reference proteome</keyword>